<dbReference type="KEGG" id="bmx:BMS_2569"/>
<dbReference type="EMBL" id="FQ312005">
    <property type="protein sequence ID" value="CBW27357.1"/>
    <property type="molecule type" value="Genomic_DNA"/>
</dbReference>
<evidence type="ECO:0000256" key="1">
    <source>
        <dbReference type="SAM" id="Coils"/>
    </source>
</evidence>
<accession>E1X613</accession>
<feature type="coiled-coil region" evidence="1">
    <location>
        <begin position="182"/>
        <end position="249"/>
    </location>
</feature>
<evidence type="ECO:0000313" key="3">
    <source>
        <dbReference type="Proteomes" id="UP000008963"/>
    </source>
</evidence>
<protein>
    <submittedName>
        <fullName evidence="2">Membrane protein</fullName>
    </submittedName>
</protein>
<dbReference type="PATRIC" id="fig|862908.3.peg.2453"/>
<dbReference type="STRING" id="862908.BMS_2569"/>
<sequence>MKKLSISTFGLFVFCLCLRTYSYLSYKDLKDKVNTHESLLSEDKKKTIALLNTLNDLEESKNKSNSRQVSSTPQERDLNKEKDSLVISFIEEFYASKDNLLLLKDIKRNIGKLNKELKTQSTPLVYLDLELLYYFVIRENFELRDFQKDIVFEDIGFDRDSIVAITNFSKTREFKKEILSFKNVLTQEKEEKEDKLARLEKLHESEKEIEKKAPMEFEELPEDAQLEFLQAAEDQSIDLEEKLLELDYTQEEVEEMLSGFEL</sequence>
<reference evidence="3" key="1">
    <citation type="journal article" date="2013" name="ISME J.">
        <title>A small predatory core genome in the divergent marine Bacteriovorax marinus SJ and the terrestrial Bdellovibrio bacteriovorus.</title>
        <authorList>
            <person name="Crossman L.C."/>
            <person name="Chen H."/>
            <person name="Cerdeno-Tarraga A.M."/>
            <person name="Brooks K."/>
            <person name="Quail M.A."/>
            <person name="Pineiro S.A."/>
            <person name="Hobley L."/>
            <person name="Sockett R.E."/>
            <person name="Bentley S.D."/>
            <person name="Parkhill J."/>
            <person name="Williams H.N."/>
            <person name="Stine O.C."/>
        </authorList>
    </citation>
    <scope>NUCLEOTIDE SEQUENCE [LARGE SCALE GENOMIC DNA]</scope>
    <source>
        <strain evidence="3">ATCC BAA-682 / DSM 15412 / SJ</strain>
    </source>
</reference>
<name>E1X613_HALMS</name>
<dbReference type="Proteomes" id="UP000008963">
    <property type="component" value="Chromosome"/>
</dbReference>
<keyword evidence="1" id="KW-0175">Coiled coil</keyword>
<evidence type="ECO:0000313" key="2">
    <source>
        <dbReference type="EMBL" id="CBW27357.1"/>
    </source>
</evidence>
<dbReference type="AlphaFoldDB" id="E1X613"/>
<dbReference type="RefSeq" id="WP_014245133.1">
    <property type="nucleotide sequence ID" value="NC_016620.1"/>
</dbReference>
<keyword evidence="3" id="KW-1185">Reference proteome</keyword>
<dbReference type="OrthoDB" id="9999524at2"/>
<gene>
    <name evidence="2" type="ordered locus">BMS_2569</name>
</gene>
<organism evidence="2 3">
    <name type="scientific">Halobacteriovorax marinus (strain ATCC BAA-682 / DSM 15412 / SJ)</name>
    <name type="common">Bacteriovorax marinus</name>
    <dbReference type="NCBI Taxonomy" id="862908"/>
    <lineage>
        <taxon>Bacteria</taxon>
        <taxon>Pseudomonadati</taxon>
        <taxon>Bdellovibrionota</taxon>
        <taxon>Bacteriovoracia</taxon>
        <taxon>Bacteriovoracales</taxon>
        <taxon>Halobacteriovoraceae</taxon>
        <taxon>Halobacteriovorax</taxon>
    </lineage>
</organism>
<dbReference type="HOGENOM" id="CLU_1060759_0_0_7"/>
<proteinExistence type="predicted"/>